<evidence type="ECO:0000256" key="1">
    <source>
        <dbReference type="SAM" id="Phobius"/>
    </source>
</evidence>
<name>Q07PN8_RHOP5</name>
<dbReference type="AlphaFoldDB" id="Q07PN8"/>
<organism evidence="2">
    <name type="scientific">Rhodopseudomonas palustris (strain BisA53)</name>
    <dbReference type="NCBI Taxonomy" id="316055"/>
    <lineage>
        <taxon>Bacteria</taxon>
        <taxon>Pseudomonadati</taxon>
        <taxon>Pseudomonadota</taxon>
        <taxon>Alphaproteobacteria</taxon>
        <taxon>Hyphomicrobiales</taxon>
        <taxon>Nitrobacteraceae</taxon>
        <taxon>Rhodopseudomonas</taxon>
    </lineage>
</organism>
<feature type="transmembrane region" description="Helical" evidence="1">
    <location>
        <begin position="74"/>
        <end position="93"/>
    </location>
</feature>
<proteinExistence type="predicted"/>
<sequence length="198" mass="21461">MALTECYPTELKMTSIEEFSVTITATPNDNNSSSGRSARHLLGVFAVVAVGCVLFAASRKLVWGREESLSDLSLWTLAALPYAVYFGLSLSTSNRAVALLKSADFLAIWTFSLLAFVFLRATSLATIFEFGIYDSFGPGIVRYSLLSMIYFGLGYLAVALWRVTRPHLGKAIDIFATRAISLVAGAALFCCGVFLIAL</sequence>
<feature type="transmembrane region" description="Helical" evidence="1">
    <location>
        <begin position="175"/>
        <end position="197"/>
    </location>
</feature>
<protein>
    <submittedName>
        <fullName evidence="2">Uncharacterized protein</fullName>
    </submittedName>
</protein>
<feature type="transmembrane region" description="Helical" evidence="1">
    <location>
        <begin position="41"/>
        <end position="62"/>
    </location>
</feature>
<reference evidence="2" key="1">
    <citation type="submission" date="2006-09" db="EMBL/GenBank/DDBJ databases">
        <title>Complete sequence of Rhodopseudomonas palustris BisA53.</title>
        <authorList>
            <consortium name="US DOE Joint Genome Institute"/>
            <person name="Copeland A."/>
            <person name="Lucas S."/>
            <person name="Lapidus A."/>
            <person name="Barry K."/>
            <person name="Detter J.C."/>
            <person name="Glavina del Rio T."/>
            <person name="Hammon N."/>
            <person name="Israni S."/>
            <person name="Dalin E."/>
            <person name="Tice H."/>
            <person name="Pitluck S."/>
            <person name="Chain P."/>
            <person name="Malfatti S."/>
            <person name="Shin M."/>
            <person name="Vergez L."/>
            <person name="Schmutz J."/>
            <person name="Larimer F."/>
            <person name="Land M."/>
            <person name="Hauser L."/>
            <person name="Pelletier D.A."/>
            <person name="Kyrpides N."/>
            <person name="Kim E."/>
            <person name="Harwood C.S."/>
            <person name="Oda Y."/>
            <person name="Richardson P."/>
        </authorList>
    </citation>
    <scope>NUCLEOTIDE SEQUENCE [LARGE SCALE GENOMIC DNA]</scope>
    <source>
        <strain evidence="2">BisA53</strain>
    </source>
</reference>
<evidence type="ECO:0000313" key="2">
    <source>
        <dbReference type="EMBL" id="ABJ06096.1"/>
    </source>
</evidence>
<feature type="transmembrane region" description="Helical" evidence="1">
    <location>
        <begin position="140"/>
        <end position="163"/>
    </location>
</feature>
<dbReference type="EMBL" id="CP000463">
    <property type="protein sequence ID" value="ABJ06096.1"/>
    <property type="molecule type" value="Genomic_DNA"/>
</dbReference>
<dbReference type="HOGENOM" id="CLU_1377220_0_0_5"/>
<feature type="transmembrane region" description="Helical" evidence="1">
    <location>
        <begin position="105"/>
        <end position="128"/>
    </location>
</feature>
<keyword evidence="1" id="KW-1133">Transmembrane helix</keyword>
<gene>
    <name evidence="2" type="ordered locus">RPE_2152</name>
</gene>
<dbReference type="KEGG" id="rpe:RPE_2152"/>
<dbReference type="STRING" id="316055.RPE_2152"/>
<accession>Q07PN8</accession>
<keyword evidence="1" id="KW-0812">Transmembrane</keyword>
<keyword evidence="1" id="KW-0472">Membrane</keyword>